<evidence type="ECO:0000256" key="1">
    <source>
        <dbReference type="ARBA" id="ARBA00004127"/>
    </source>
</evidence>
<feature type="transmembrane region" description="Helical" evidence="3">
    <location>
        <begin position="162"/>
        <end position="187"/>
    </location>
</feature>
<feature type="transmembrane region" description="Helical" evidence="3">
    <location>
        <begin position="101"/>
        <end position="119"/>
    </location>
</feature>
<protein>
    <recommendedName>
        <fullName evidence="5">Auxin efflux carrier</fullName>
    </recommendedName>
</protein>
<keyword evidence="2" id="KW-0813">Transport</keyword>
<dbReference type="PANTHER" id="PTHR36838">
    <property type="entry name" value="AUXIN EFFLUX CARRIER FAMILY PROTEIN"/>
    <property type="match status" value="1"/>
</dbReference>
<feature type="transmembrane region" description="Helical" evidence="3">
    <location>
        <begin position="28"/>
        <end position="51"/>
    </location>
</feature>
<dbReference type="GO" id="GO:0012505">
    <property type="term" value="C:endomembrane system"/>
    <property type="evidence" value="ECO:0007669"/>
    <property type="project" value="UniProtKB-SubCell"/>
</dbReference>
<organism evidence="4">
    <name type="scientific">marine sediment metagenome</name>
    <dbReference type="NCBI Taxonomy" id="412755"/>
    <lineage>
        <taxon>unclassified sequences</taxon>
        <taxon>metagenomes</taxon>
        <taxon>ecological metagenomes</taxon>
    </lineage>
</organism>
<keyword evidence="3" id="KW-0812">Transmembrane</keyword>
<proteinExistence type="predicted"/>
<evidence type="ECO:0000313" key="4">
    <source>
        <dbReference type="EMBL" id="GAI83520.1"/>
    </source>
</evidence>
<evidence type="ECO:0000256" key="3">
    <source>
        <dbReference type="SAM" id="Phobius"/>
    </source>
</evidence>
<feature type="transmembrane region" description="Helical" evidence="3">
    <location>
        <begin position="6"/>
        <end position="21"/>
    </location>
</feature>
<comment type="caution">
    <text evidence="4">The sequence shown here is derived from an EMBL/GenBank/DDBJ whole genome shotgun (WGS) entry which is preliminary data.</text>
</comment>
<keyword evidence="3" id="KW-0472">Membrane</keyword>
<comment type="subcellular location">
    <subcellularLocation>
        <location evidence="1">Endomembrane system</location>
        <topology evidence="1">Multi-pass membrane protein</topology>
    </subcellularLocation>
</comment>
<sequence>GIFNLILGGTIAILIAGRIHLDNKDTGSFFCCGFFSNLAAIGGLICFLFLGEEGYKLVPLYTLFIRIVNYAIGFSVAKYYSIKDKQKNQNVFNLKAILKDSFILVGLASIIIGLSLNASGLIRPAIYATIIFLFIPTSTILLLISIGLSMKFNKARQYLKESILIAGIKFLIVPVVMVSIGFLLGYHQINDGMPLKVILILSSAPVAFHSLIPPSQYGLNLDLANSCWAFTTFGLILLIPILLFLISLI</sequence>
<feature type="transmembrane region" description="Helical" evidence="3">
    <location>
        <begin position="125"/>
        <end position="150"/>
    </location>
</feature>
<evidence type="ECO:0008006" key="5">
    <source>
        <dbReference type="Google" id="ProtNLM"/>
    </source>
</evidence>
<reference evidence="4" key="1">
    <citation type="journal article" date="2014" name="Front. Microbiol.">
        <title>High frequency of phylogenetically diverse reductive dehalogenase-homologous genes in deep subseafloor sedimentary metagenomes.</title>
        <authorList>
            <person name="Kawai M."/>
            <person name="Futagami T."/>
            <person name="Toyoda A."/>
            <person name="Takaki Y."/>
            <person name="Nishi S."/>
            <person name="Hori S."/>
            <person name="Arai W."/>
            <person name="Tsubouchi T."/>
            <person name="Morono Y."/>
            <person name="Uchiyama I."/>
            <person name="Ito T."/>
            <person name="Fujiyama A."/>
            <person name="Inagaki F."/>
            <person name="Takami H."/>
        </authorList>
    </citation>
    <scope>NUCLEOTIDE SEQUENCE</scope>
    <source>
        <strain evidence="4">Expedition CK06-06</strain>
    </source>
</reference>
<dbReference type="InterPro" id="IPR038770">
    <property type="entry name" value="Na+/solute_symporter_sf"/>
</dbReference>
<feature type="non-terminal residue" evidence="4">
    <location>
        <position position="1"/>
    </location>
</feature>
<dbReference type="EMBL" id="BARW01011045">
    <property type="protein sequence ID" value="GAI83520.1"/>
    <property type="molecule type" value="Genomic_DNA"/>
</dbReference>
<feature type="transmembrane region" description="Helical" evidence="3">
    <location>
        <begin position="223"/>
        <end position="246"/>
    </location>
</feature>
<feature type="transmembrane region" description="Helical" evidence="3">
    <location>
        <begin position="57"/>
        <end position="80"/>
    </location>
</feature>
<accession>X1T7L0</accession>
<dbReference type="PANTHER" id="PTHR36838:SF3">
    <property type="entry name" value="TRANSPORTER AUXIN EFFLUX CARRIER EC FAMILY"/>
    <property type="match status" value="1"/>
</dbReference>
<gene>
    <name evidence="4" type="ORF">S12H4_21466</name>
</gene>
<dbReference type="AlphaFoldDB" id="X1T7L0"/>
<name>X1T7L0_9ZZZZ</name>
<evidence type="ECO:0000256" key="2">
    <source>
        <dbReference type="ARBA" id="ARBA00022448"/>
    </source>
</evidence>
<dbReference type="Gene3D" id="1.20.1530.20">
    <property type="match status" value="1"/>
</dbReference>
<keyword evidence="3" id="KW-1133">Transmembrane helix</keyword>